<organism evidence="1 2">
    <name type="scientific">Gossypium trilobum</name>
    <dbReference type="NCBI Taxonomy" id="34281"/>
    <lineage>
        <taxon>Eukaryota</taxon>
        <taxon>Viridiplantae</taxon>
        <taxon>Streptophyta</taxon>
        <taxon>Embryophyta</taxon>
        <taxon>Tracheophyta</taxon>
        <taxon>Spermatophyta</taxon>
        <taxon>Magnoliopsida</taxon>
        <taxon>eudicotyledons</taxon>
        <taxon>Gunneridae</taxon>
        <taxon>Pentapetalae</taxon>
        <taxon>rosids</taxon>
        <taxon>malvids</taxon>
        <taxon>Malvales</taxon>
        <taxon>Malvaceae</taxon>
        <taxon>Malvoideae</taxon>
        <taxon>Gossypium</taxon>
    </lineage>
</organism>
<name>A0A7J9FID6_9ROSI</name>
<protein>
    <submittedName>
        <fullName evidence="1">Uncharacterized protein</fullName>
    </submittedName>
</protein>
<evidence type="ECO:0000313" key="2">
    <source>
        <dbReference type="Proteomes" id="UP000593568"/>
    </source>
</evidence>
<gene>
    <name evidence="1" type="ORF">Gotri_027184</name>
</gene>
<accession>A0A7J9FID6</accession>
<keyword evidence="2" id="KW-1185">Reference proteome</keyword>
<reference evidence="1 2" key="1">
    <citation type="journal article" date="2019" name="Genome Biol. Evol.">
        <title>Insights into the evolution of the New World diploid cottons (Gossypium, subgenus Houzingenia) based on genome sequencing.</title>
        <authorList>
            <person name="Grover C.E."/>
            <person name="Arick M.A. 2nd"/>
            <person name="Thrash A."/>
            <person name="Conover J.L."/>
            <person name="Sanders W.S."/>
            <person name="Peterson D.G."/>
            <person name="Frelichowski J.E."/>
            <person name="Scheffler J.A."/>
            <person name="Scheffler B.E."/>
            <person name="Wendel J.F."/>
        </authorList>
    </citation>
    <scope>NUCLEOTIDE SEQUENCE [LARGE SCALE GENOMIC DNA]</scope>
    <source>
        <strain evidence="1">8</strain>
        <tissue evidence="1">Leaf</tissue>
    </source>
</reference>
<sequence>MEIQSAPFASSKCIKMPSTVTLVLIPKGAFRVVQAYARCAVSKCSTPSFTSRVTYNRRGI</sequence>
<comment type="caution">
    <text evidence="1">The sequence shown here is derived from an EMBL/GenBank/DDBJ whole genome shotgun (WGS) entry which is preliminary data.</text>
</comment>
<dbReference type="Proteomes" id="UP000593568">
    <property type="component" value="Unassembled WGS sequence"/>
</dbReference>
<evidence type="ECO:0000313" key="1">
    <source>
        <dbReference type="EMBL" id="MBA0785059.1"/>
    </source>
</evidence>
<dbReference type="AlphaFoldDB" id="A0A7J9FID6"/>
<proteinExistence type="predicted"/>
<dbReference type="EMBL" id="JABEZW010217554">
    <property type="protein sequence ID" value="MBA0785059.1"/>
    <property type="molecule type" value="Genomic_DNA"/>
</dbReference>